<dbReference type="Proteomes" id="UP000509597">
    <property type="component" value="Chromosome"/>
</dbReference>
<dbReference type="Pfam" id="PF05866">
    <property type="entry name" value="RusA"/>
    <property type="match status" value="1"/>
</dbReference>
<gene>
    <name evidence="1" type="ORF">HQ393_04970</name>
</gene>
<dbReference type="KEGG" id="chiz:HQ393_04970"/>
<dbReference type="EMBL" id="CP058627">
    <property type="protein sequence ID" value="QLG89832.1"/>
    <property type="molecule type" value="Genomic_DNA"/>
</dbReference>
<dbReference type="InterPro" id="IPR036614">
    <property type="entry name" value="RusA-like_sf"/>
</dbReference>
<dbReference type="SUPFAM" id="SSF103084">
    <property type="entry name" value="Holliday junction resolvase RusA"/>
    <property type="match status" value="1"/>
</dbReference>
<accession>A0A7H9BN05</accession>
<dbReference type="InterPro" id="IPR008822">
    <property type="entry name" value="Endonuclease_RusA-like"/>
</dbReference>
<organism evidence="1 2">
    <name type="scientific">Chitinibacter bivalviorum</name>
    <dbReference type="NCBI Taxonomy" id="2739434"/>
    <lineage>
        <taxon>Bacteria</taxon>
        <taxon>Pseudomonadati</taxon>
        <taxon>Pseudomonadota</taxon>
        <taxon>Betaproteobacteria</taxon>
        <taxon>Neisseriales</taxon>
        <taxon>Chitinibacteraceae</taxon>
        <taxon>Chitinibacter</taxon>
    </lineage>
</organism>
<dbReference type="GO" id="GO:0006281">
    <property type="term" value="P:DNA repair"/>
    <property type="evidence" value="ECO:0007669"/>
    <property type="project" value="InterPro"/>
</dbReference>
<sequence length="145" mass="16023">MNPLEFFVPGAPVGKGRPKATTRGGKFAHLYTPEKTVAYEGLIAHAARMAMGERELIEGPVMVQMDIRVPIAASWSKKKQELARQGEVMPTKKPDIDNVEKAIFDGLNNVAWKDDVQVVEVSKRKRFSDVPGVRVRITPLAKQAA</sequence>
<proteinExistence type="predicted"/>
<dbReference type="GO" id="GO:0006310">
    <property type="term" value="P:DNA recombination"/>
    <property type="evidence" value="ECO:0007669"/>
    <property type="project" value="InterPro"/>
</dbReference>
<keyword evidence="2" id="KW-1185">Reference proteome</keyword>
<name>A0A7H9BN05_9NEIS</name>
<dbReference type="GO" id="GO:0000287">
    <property type="term" value="F:magnesium ion binding"/>
    <property type="evidence" value="ECO:0007669"/>
    <property type="project" value="InterPro"/>
</dbReference>
<evidence type="ECO:0000313" key="1">
    <source>
        <dbReference type="EMBL" id="QLG89832.1"/>
    </source>
</evidence>
<reference evidence="1 2" key="1">
    <citation type="submission" date="2020-07" db="EMBL/GenBank/DDBJ databases">
        <title>Complete genome sequence of Chitinibacter sp. 2T18.</title>
        <authorList>
            <person name="Bae J.-W."/>
            <person name="Choi J.-W."/>
        </authorList>
    </citation>
    <scope>NUCLEOTIDE SEQUENCE [LARGE SCALE GENOMIC DNA]</scope>
    <source>
        <strain evidence="1 2">2T18</strain>
    </source>
</reference>
<protein>
    <submittedName>
        <fullName evidence="1">RusA family crossover junction endodeoxyribonuclease</fullName>
    </submittedName>
</protein>
<dbReference type="Gene3D" id="3.30.1330.70">
    <property type="entry name" value="Holliday junction resolvase RusA"/>
    <property type="match status" value="1"/>
</dbReference>
<dbReference type="AlphaFoldDB" id="A0A7H9BN05"/>
<evidence type="ECO:0000313" key="2">
    <source>
        <dbReference type="Proteomes" id="UP000509597"/>
    </source>
</evidence>